<dbReference type="Pfam" id="PF00017">
    <property type="entry name" value="SH2"/>
    <property type="match status" value="1"/>
</dbReference>
<evidence type="ECO:0000313" key="8">
    <source>
        <dbReference type="EMBL" id="KAI1903148.1"/>
    </source>
</evidence>
<sequence>MDLKEYHGSISKQTCEQLLSKKGKDGAFLIRESETIQGALCLCVLKHKVVYTYRVLQNHSGYYTLQTSAGVQEKFFKTLEDLIKNYKKNGEGLAMRLRHGVKRQNPPQQRDVQDETPDYEDVESSSEYVMVLPS</sequence>
<evidence type="ECO:0000256" key="3">
    <source>
        <dbReference type="ARBA" id="ARBA00022999"/>
    </source>
</evidence>
<dbReference type="PROSITE" id="PS50001">
    <property type="entry name" value="SH2"/>
    <property type="match status" value="1"/>
</dbReference>
<evidence type="ECO:0000256" key="5">
    <source>
        <dbReference type="PROSITE-ProRule" id="PRU00191"/>
    </source>
</evidence>
<dbReference type="AlphaFoldDB" id="A0A8T3E8K4"/>
<dbReference type="GO" id="GO:0009966">
    <property type="term" value="P:regulation of signal transduction"/>
    <property type="evidence" value="ECO:0007669"/>
    <property type="project" value="TreeGrafter"/>
</dbReference>
<keyword evidence="2" id="KW-0391">Immunity</keyword>
<gene>
    <name evidence="8" type="ORF">AGOR_G00024230</name>
</gene>
<feature type="domain" description="SH2" evidence="7">
    <location>
        <begin position="5"/>
        <end position="101"/>
    </location>
</feature>
<evidence type="ECO:0000259" key="7">
    <source>
        <dbReference type="PROSITE" id="PS50001"/>
    </source>
</evidence>
<feature type="region of interest" description="Disordered" evidence="6">
    <location>
        <begin position="97"/>
        <end position="134"/>
    </location>
</feature>
<evidence type="ECO:0000313" key="9">
    <source>
        <dbReference type="Proteomes" id="UP000829720"/>
    </source>
</evidence>
<dbReference type="Gene3D" id="3.30.505.10">
    <property type="entry name" value="SH2 domain"/>
    <property type="match status" value="1"/>
</dbReference>
<evidence type="ECO:0000256" key="4">
    <source>
        <dbReference type="ARBA" id="ARBA00023130"/>
    </source>
</evidence>
<dbReference type="GO" id="GO:0002250">
    <property type="term" value="P:adaptive immune response"/>
    <property type="evidence" value="ECO:0007669"/>
    <property type="project" value="UniProtKB-KW"/>
</dbReference>
<dbReference type="SUPFAM" id="SSF55550">
    <property type="entry name" value="SH2 domain"/>
    <property type="match status" value="1"/>
</dbReference>
<dbReference type="EMBL" id="JAERUA010000002">
    <property type="protein sequence ID" value="KAI1903148.1"/>
    <property type="molecule type" value="Genomic_DNA"/>
</dbReference>
<accession>A0A8T3E8K4</accession>
<evidence type="ECO:0000256" key="1">
    <source>
        <dbReference type="ARBA" id="ARBA00022588"/>
    </source>
</evidence>
<name>A0A8T3E8K4_9TELE</name>
<dbReference type="GO" id="GO:0050776">
    <property type="term" value="P:regulation of immune response"/>
    <property type="evidence" value="ECO:0007669"/>
    <property type="project" value="TreeGrafter"/>
</dbReference>
<dbReference type="SMART" id="SM00252">
    <property type="entry name" value="SH2"/>
    <property type="match status" value="1"/>
</dbReference>
<dbReference type="OrthoDB" id="8815311at2759"/>
<dbReference type="PRINTS" id="PR00401">
    <property type="entry name" value="SH2DOMAIN"/>
</dbReference>
<dbReference type="PANTHER" id="PTHR46051">
    <property type="entry name" value="SH2 DOMAIN-CONTAINING PROTEIN"/>
    <property type="match status" value="1"/>
</dbReference>
<dbReference type="InterPro" id="IPR000980">
    <property type="entry name" value="SH2"/>
</dbReference>
<comment type="caution">
    <text evidence="8">The sequence shown here is derived from an EMBL/GenBank/DDBJ whole genome shotgun (WGS) entry which is preliminary data.</text>
</comment>
<feature type="compositionally biased region" description="Acidic residues" evidence="6">
    <location>
        <begin position="114"/>
        <end position="124"/>
    </location>
</feature>
<organism evidence="8 9">
    <name type="scientific">Albula goreensis</name>
    <dbReference type="NCBI Taxonomy" id="1534307"/>
    <lineage>
        <taxon>Eukaryota</taxon>
        <taxon>Metazoa</taxon>
        <taxon>Chordata</taxon>
        <taxon>Craniata</taxon>
        <taxon>Vertebrata</taxon>
        <taxon>Euteleostomi</taxon>
        <taxon>Actinopterygii</taxon>
        <taxon>Neopterygii</taxon>
        <taxon>Teleostei</taxon>
        <taxon>Albuliformes</taxon>
        <taxon>Albulidae</taxon>
        <taxon>Albula</taxon>
    </lineage>
</organism>
<proteinExistence type="predicted"/>
<keyword evidence="3 5" id="KW-0727">SH2 domain</keyword>
<dbReference type="Proteomes" id="UP000829720">
    <property type="component" value="Unassembled WGS sequence"/>
</dbReference>
<evidence type="ECO:0000256" key="2">
    <source>
        <dbReference type="ARBA" id="ARBA00022859"/>
    </source>
</evidence>
<keyword evidence="4" id="KW-1064">Adaptive immunity</keyword>
<protein>
    <recommendedName>
        <fullName evidence="7">SH2 domain-containing protein</fullName>
    </recommendedName>
</protein>
<reference evidence="8" key="1">
    <citation type="submission" date="2021-01" db="EMBL/GenBank/DDBJ databases">
        <authorList>
            <person name="Zahm M."/>
            <person name="Roques C."/>
            <person name="Cabau C."/>
            <person name="Klopp C."/>
            <person name="Donnadieu C."/>
            <person name="Jouanno E."/>
            <person name="Lampietro C."/>
            <person name="Louis A."/>
            <person name="Herpin A."/>
            <person name="Echchiki A."/>
            <person name="Berthelot C."/>
            <person name="Parey E."/>
            <person name="Roest-Crollius H."/>
            <person name="Braasch I."/>
            <person name="Postlethwait J."/>
            <person name="Bobe J."/>
            <person name="Montfort J."/>
            <person name="Bouchez O."/>
            <person name="Begum T."/>
            <person name="Mejri S."/>
            <person name="Adams A."/>
            <person name="Chen W.-J."/>
            <person name="Guiguen Y."/>
        </authorList>
    </citation>
    <scope>NUCLEOTIDE SEQUENCE</scope>
    <source>
        <tissue evidence="8">Blood</tissue>
    </source>
</reference>
<keyword evidence="9" id="KW-1185">Reference proteome</keyword>
<evidence type="ECO:0000256" key="6">
    <source>
        <dbReference type="SAM" id="MobiDB-lite"/>
    </source>
</evidence>
<dbReference type="PANTHER" id="PTHR46051:SF1">
    <property type="entry name" value="INOSITOL POLYPHOSPHATE-RELATED PHOSPHATASE DOMAIN-CONTAINING PROTEIN"/>
    <property type="match status" value="1"/>
</dbReference>
<keyword evidence="1" id="KW-0399">Innate immunity</keyword>
<dbReference type="GO" id="GO:0045087">
    <property type="term" value="P:innate immune response"/>
    <property type="evidence" value="ECO:0007669"/>
    <property type="project" value="UniProtKB-KW"/>
</dbReference>
<dbReference type="InterPro" id="IPR036860">
    <property type="entry name" value="SH2_dom_sf"/>
</dbReference>